<protein>
    <recommendedName>
        <fullName evidence="2">Glycosyltransferase 2-like domain-containing protein</fullName>
    </recommendedName>
</protein>
<dbReference type="InterPro" id="IPR050834">
    <property type="entry name" value="Glycosyltransf_2"/>
</dbReference>
<dbReference type="AlphaFoldDB" id="A0A1J5TZ90"/>
<feature type="domain" description="Glycosyltransferase 2-like" evidence="2">
    <location>
        <begin position="8"/>
        <end position="177"/>
    </location>
</feature>
<dbReference type="InterPro" id="IPR029044">
    <property type="entry name" value="Nucleotide-diphossugar_trans"/>
</dbReference>
<dbReference type="EMBL" id="MIYX01000004">
    <property type="protein sequence ID" value="OIR21576.1"/>
    <property type="molecule type" value="Genomic_DNA"/>
</dbReference>
<dbReference type="Pfam" id="PF00535">
    <property type="entry name" value="Glycos_transf_2"/>
    <property type="match status" value="1"/>
</dbReference>
<dbReference type="Proteomes" id="UP000183375">
    <property type="component" value="Unassembled WGS sequence"/>
</dbReference>
<dbReference type="PANTHER" id="PTHR43685">
    <property type="entry name" value="GLYCOSYLTRANSFERASE"/>
    <property type="match status" value="1"/>
</dbReference>
<feature type="transmembrane region" description="Helical" evidence="1">
    <location>
        <begin position="279"/>
        <end position="300"/>
    </location>
</feature>
<comment type="caution">
    <text evidence="3">The sequence shown here is derived from an EMBL/GenBank/DDBJ whole genome shotgun (WGS) entry which is preliminary data.</text>
</comment>
<keyword evidence="1" id="KW-1133">Transmembrane helix</keyword>
<evidence type="ECO:0000259" key="2">
    <source>
        <dbReference type="Pfam" id="PF00535"/>
    </source>
</evidence>
<evidence type="ECO:0000256" key="1">
    <source>
        <dbReference type="SAM" id="Phobius"/>
    </source>
</evidence>
<reference evidence="3 4" key="1">
    <citation type="submission" date="2016-08" db="EMBL/GenBank/DDBJ databases">
        <title>New Insights into Marine Group III Euryarchaeota, from dark to light.</title>
        <authorList>
            <person name="Haro-Moreno J.M."/>
            <person name="Rodriguez-Valera F."/>
            <person name="Lopez-Garcia P."/>
            <person name="Moreira D."/>
            <person name="Martin-Cuadrado A.B."/>
        </authorList>
    </citation>
    <scope>NUCLEOTIDE SEQUENCE [LARGE SCALE GENOMIC DNA]</scope>
    <source>
        <strain evidence="3">CG-Epi4</strain>
    </source>
</reference>
<feature type="transmembrane region" description="Helical" evidence="1">
    <location>
        <begin position="312"/>
        <end position="333"/>
    </location>
</feature>
<dbReference type="SUPFAM" id="SSF53448">
    <property type="entry name" value="Nucleotide-diphospho-sugar transferases"/>
    <property type="match status" value="1"/>
</dbReference>
<organism evidence="3 4">
    <name type="scientific">Marine Group III euryarchaeote CG-Epi4</name>
    <dbReference type="NCBI Taxonomy" id="1888998"/>
    <lineage>
        <taxon>Archaea</taxon>
        <taxon>Methanobacteriati</taxon>
        <taxon>Thermoplasmatota</taxon>
        <taxon>Thermoplasmata</taxon>
        <taxon>Candidatus Thermoprofundales</taxon>
    </lineage>
</organism>
<evidence type="ECO:0000313" key="3">
    <source>
        <dbReference type="EMBL" id="OIR21576.1"/>
    </source>
</evidence>
<sequence length="336" mass="38206">MENLPFVSIVIPTTGNVKFIKGLVESVNKLDYPKEKYELILVGDKETELLKVNSERAKNYGINTTTKYEPYAAGKKRNIGVELAKGEIIAFTDDDTILKEDWLNNAVKHLNDNTKYVGVGGPNFTPREGLPFAKAVGRIFGSKFLFSFRYTIGHAKPKEIEHNPTCNYIIKKEVFKTVKFHNTLWPGEDAEFDIRLIKNGFKILYAPNVVVWHHRRSRPLPFLKQMFNYGKTRAQVTRMHPDSFDIRYFAFISAFFFLIALYSISFAKIELPLAGKVDLIIPVVLNLAYFGIISAAGILVGLQTRKIKQGLYAPLVLFIQHFGFSIGLLYGFIKKP</sequence>
<accession>A0A1J5TZ90</accession>
<feature type="transmembrane region" description="Helical" evidence="1">
    <location>
        <begin position="248"/>
        <end position="267"/>
    </location>
</feature>
<gene>
    <name evidence="3" type="ORF">BEU01_02455</name>
</gene>
<proteinExistence type="predicted"/>
<dbReference type="Gene3D" id="3.90.550.10">
    <property type="entry name" value="Spore Coat Polysaccharide Biosynthesis Protein SpsA, Chain A"/>
    <property type="match status" value="1"/>
</dbReference>
<name>A0A1J5TZ90_9ARCH</name>
<dbReference type="PANTHER" id="PTHR43685:SF3">
    <property type="entry name" value="SLR2126 PROTEIN"/>
    <property type="match status" value="1"/>
</dbReference>
<dbReference type="InterPro" id="IPR001173">
    <property type="entry name" value="Glyco_trans_2-like"/>
</dbReference>
<keyword evidence="1" id="KW-0472">Membrane</keyword>
<evidence type="ECO:0000313" key="4">
    <source>
        <dbReference type="Proteomes" id="UP000183375"/>
    </source>
</evidence>
<keyword evidence="1" id="KW-0812">Transmembrane</keyword>